<feature type="chain" id="PRO_5022793744" description="DUF2167 domain-containing protein" evidence="2">
    <location>
        <begin position="22"/>
        <end position="155"/>
    </location>
</feature>
<protein>
    <recommendedName>
        <fullName evidence="5">DUF2167 domain-containing protein</fullName>
    </recommendedName>
</protein>
<dbReference type="RefSeq" id="WP_138852217.1">
    <property type="nucleotide sequence ID" value="NZ_CP040710.1"/>
</dbReference>
<evidence type="ECO:0000313" key="4">
    <source>
        <dbReference type="Proteomes" id="UP000310017"/>
    </source>
</evidence>
<gene>
    <name evidence="3" type="ORF">FGM00_07055</name>
</gene>
<keyword evidence="1" id="KW-1133">Transmembrane helix</keyword>
<dbReference type="KEGG" id="asag:FGM00_07055"/>
<dbReference type="AlphaFoldDB" id="A0A5B7SS91"/>
<feature type="transmembrane region" description="Helical" evidence="1">
    <location>
        <begin position="119"/>
        <end position="140"/>
    </location>
</feature>
<evidence type="ECO:0000256" key="1">
    <source>
        <dbReference type="SAM" id="Phobius"/>
    </source>
</evidence>
<dbReference type="Proteomes" id="UP000310017">
    <property type="component" value="Chromosome"/>
</dbReference>
<proteinExistence type="predicted"/>
<keyword evidence="2" id="KW-0732">Signal</keyword>
<organism evidence="3 4">
    <name type="scientific">Aggregatimonas sangjinii</name>
    <dbReference type="NCBI Taxonomy" id="2583587"/>
    <lineage>
        <taxon>Bacteria</taxon>
        <taxon>Pseudomonadati</taxon>
        <taxon>Bacteroidota</taxon>
        <taxon>Flavobacteriia</taxon>
        <taxon>Flavobacteriales</taxon>
        <taxon>Flavobacteriaceae</taxon>
        <taxon>Aggregatimonas</taxon>
    </lineage>
</organism>
<feature type="signal peptide" evidence="2">
    <location>
        <begin position="1"/>
        <end position="21"/>
    </location>
</feature>
<dbReference type="EMBL" id="CP040710">
    <property type="protein sequence ID" value="QCW99867.1"/>
    <property type="molecule type" value="Genomic_DNA"/>
</dbReference>
<evidence type="ECO:0008006" key="5">
    <source>
        <dbReference type="Google" id="ProtNLM"/>
    </source>
</evidence>
<keyword evidence="4" id="KW-1185">Reference proteome</keyword>
<evidence type="ECO:0000313" key="3">
    <source>
        <dbReference type="EMBL" id="QCW99867.1"/>
    </source>
</evidence>
<reference evidence="3 4" key="1">
    <citation type="submission" date="2019-05" db="EMBL/GenBank/DDBJ databases">
        <title>Genome sequencing of F202Z8.</title>
        <authorList>
            <person name="Kwon Y.M."/>
        </authorList>
    </citation>
    <scope>NUCLEOTIDE SEQUENCE [LARGE SCALE GENOMIC DNA]</scope>
    <source>
        <strain evidence="3 4">F202Z8</strain>
    </source>
</reference>
<accession>A0A5B7SS91</accession>
<keyword evidence="1" id="KW-0472">Membrane</keyword>
<name>A0A5B7SS91_9FLAO</name>
<keyword evidence="1" id="KW-0812">Transmembrane</keyword>
<sequence>MKTTLALLILATALFSQLSFGRAKIPLPFGTKEKIIHTMDLPDHKAFQLADGQYYDIGSHYEIRHLFWLAYAHSKPQIVGYLGNSDAYVVLTNSELKAIKQRANIELAGMAEVGFMDKIGGKILLGALMLLALFGVYTTYFSRRASLEEEESIAF</sequence>
<dbReference type="OrthoDB" id="667621at2"/>
<evidence type="ECO:0000256" key="2">
    <source>
        <dbReference type="SAM" id="SignalP"/>
    </source>
</evidence>